<sequence>MLTLLHNIFLCTGLPGGFHKDGAVLIRGSKVVWAGPLAEMPPQPEFAARKDLGGRVVIPGLVNTHAHGGLSTHRGCCDEGDLFEWAAALAPHTSPLTVEDNRRGCYLAVMDMVRNGITTACDCTRYGAGVFASVASEIGMRSLSGALANSPELRRNGRPNWPLALEETTEAIEMHKGNGLCRFYLGGHSPYSCTPALLKEIKREADRLDLPFVIHVAENRRENEMVMEQYGRSPTAWLDGLGVLDSRAVLAHCVWVDENDMDILASTGAGVAHNPASNAKLASGVAPVPELRKRGVPVGLGTDSTLSNNCLDLFQEMKLSVLLQRATSLDGKIMGAQDAFTMATLEGARVLNWDAEIGSLEAGKEADLVILDLSHPLGLTAERVLSDIVYHAGPQHVRGVMVAGSMIVEDGRLLNVDEPAIRHSIHEYYRHHG</sequence>
<keyword evidence="5" id="KW-1185">Reference proteome</keyword>
<dbReference type="Gene3D" id="2.30.40.10">
    <property type="entry name" value="Urease, subunit C, domain 1"/>
    <property type="match status" value="1"/>
</dbReference>
<accession>A0A1X7CSH9</accession>
<dbReference type="SUPFAM" id="SSF51556">
    <property type="entry name" value="Metallo-dependent hydrolases"/>
    <property type="match status" value="1"/>
</dbReference>
<dbReference type="STRING" id="464029.SAMN02982989_4520"/>
<dbReference type="Pfam" id="PF01979">
    <property type="entry name" value="Amidohydro_1"/>
    <property type="match status" value="1"/>
</dbReference>
<dbReference type="GO" id="GO:0016810">
    <property type="term" value="F:hydrolase activity, acting on carbon-nitrogen (but not peptide) bonds"/>
    <property type="evidence" value="ECO:0007669"/>
    <property type="project" value="InterPro"/>
</dbReference>
<evidence type="ECO:0000259" key="3">
    <source>
        <dbReference type="Pfam" id="PF01979"/>
    </source>
</evidence>
<dbReference type="Proteomes" id="UP000192903">
    <property type="component" value="Unassembled WGS sequence"/>
</dbReference>
<dbReference type="RefSeq" id="WP_085419966.1">
    <property type="nucleotide sequence ID" value="NZ_FXAF01000002.1"/>
</dbReference>
<reference evidence="5" key="1">
    <citation type="submission" date="2017-04" db="EMBL/GenBank/DDBJ databases">
        <authorList>
            <person name="Varghese N."/>
            <person name="Submissions S."/>
        </authorList>
    </citation>
    <scope>NUCLEOTIDE SEQUENCE [LARGE SCALE GENOMIC DNA]</scope>
    <source>
        <strain evidence="5">B4P</strain>
    </source>
</reference>
<dbReference type="PANTHER" id="PTHR43794:SF11">
    <property type="entry name" value="AMIDOHYDROLASE-RELATED DOMAIN-CONTAINING PROTEIN"/>
    <property type="match status" value="1"/>
</dbReference>
<dbReference type="InterPro" id="IPR011059">
    <property type="entry name" value="Metal-dep_hydrolase_composite"/>
</dbReference>
<proteinExistence type="inferred from homology"/>
<comment type="similarity">
    <text evidence="1">Belongs to the metallo-dependent hydrolases superfamily. ATZ/TRZ family.</text>
</comment>
<dbReference type="InterPro" id="IPR050287">
    <property type="entry name" value="MTA/SAH_deaminase"/>
</dbReference>
<dbReference type="InterPro" id="IPR006680">
    <property type="entry name" value="Amidohydro-rel"/>
</dbReference>
<evidence type="ECO:0000256" key="2">
    <source>
        <dbReference type="ARBA" id="ARBA00022801"/>
    </source>
</evidence>
<evidence type="ECO:0000313" key="4">
    <source>
        <dbReference type="EMBL" id="SMF02321.1"/>
    </source>
</evidence>
<dbReference type="CDD" id="cd01298">
    <property type="entry name" value="ATZ_TRZ_like"/>
    <property type="match status" value="1"/>
</dbReference>
<name>A0A1X7CSH9_9HYPH</name>
<keyword evidence="2" id="KW-0378">Hydrolase</keyword>
<organism evidence="4 5">
    <name type="scientific">Xaviernesmea oryzae</name>
    <dbReference type="NCBI Taxonomy" id="464029"/>
    <lineage>
        <taxon>Bacteria</taxon>
        <taxon>Pseudomonadati</taxon>
        <taxon>Pseudomonadota</taxon>
        <taxon>Alphaproteobacteria</taxon>
        <taxon>Hyphomicrobiales</taxon>
        <taxon>Rhizobiaceae</taxon>
        <taxon>Rhizobium/Agrobacterium group</taxon>
        <taxon>Xaviernesmea</taxon>
    </lineage>
</organism>
<gene>
    <name evidence="4" type="ORF">SAMN02982989_4520</name>
</gene>
<dbReference type="SUPFAM" id="SSF51338">
    <property type="entry name" value="Composite domain of metallo-dependent hydrolases"/>
    <property type="match status" value="1"/>
</dbReference>
<dbReference type="PANTHER" id="PTHR43794">
    <property type="entry name" value="AMINOHYDROLASE SSNA-RELATED"/>
    <property type="match status" value="1"/>
</dbReference>
<dbReference type="OrthoDB" id="9796020at2"/>
<dbReference type="InterPro" id="IPR032466">
    <property type="entry name" value="Metal_Hydrolase"/>
</dbReference>
<dbReference type="EMBL" id="FXAF01000002">
    <property type="protein sequence ID" value="SMF02321.1"/>
    <property type="molecule type" value="Genomic_DNA"/>
</dbReference>
<feature type="domain" description="Amidohydrolase-related" evidence="3">
    <location>
        <begin position="56"/>
        <end position="405"/>
    </location>
</feature>
<evidence type="ECO:0000256" key="1">
    <source>
        <dbReference type="ARBA" id="ARBA00006745"/>
    </source>
</evidence>
<dbReference type="AlphaFoldDB" id="A0A1X7CSH9"/>
<dbReference type="Gene3D" id="3.20.20.140">
    <property type="entry name" value="Metal-dependent hydrolases"/>
    <property type="match status" value="1"/>
</dbReference>
<protein>
    <submittedName>
        <fullName evidence="4">5-methylthioadenosine/S-adenosylhomocysteine deaminase</fullName>
    </submittedName>
</protein>
<evidence type="ECO:0000313" key="5">
    <source>
        <dbReference type="Proteomes" id="UP000192903"/>
    </source>
</evidence>